<dbReference type="GO" id="GO:0005886">
    <property type="term" value="C:plasma membrane"/>
    <property type="evidence" value="ECO:0007669"/>
    <property type="project" value="UniProtKB-SubCell"/>
</dbReference>
<dbReference type="InterPro" id="IPR053951">
    <property type="entry name" value="K_trans_N"/>
</dbReference>
<evidence type="ECO:0000256" key="4">
    <source>
        <dbReference type="ARBA" id="ARBA00022475"/>
    </source>
</evidence>
<dbReference type="InterPro" id="IPR003855">
    <property type="entry name" value="K+_transporter"/>
</dbReference>
<evidence type="ECO:0000259" key="14">
    <source>
        <dbReference type="Pfam" id="PF22776"/>
    </source>
</evidence>
<protein>
    <recommendedName>
        <fullName evidence="12">Probable potassium transport system protein Kup</fullName>
    </recommendedName>
</protein>
<feature type="transmembrane region" description="Helical" evidence="12">
    <location>
        <begin position="370"/>
        <end position="392"/>
    </location>
</feature>
<gene>
    <name evidence="15" type="primary">trkD</name>
    <name evidence="12" type="synonym">kup</name>
    <name evidence="15" type="ORF">COT98_04220</name>
</gene>
<dbReference type="InterPro" id="IPR023051">
    <property type="entry name" value="Kup"/>
</dbReference>
<dbReference type="GO" id="GO:0015293">
    <property type="term" value="F:symporter activity"/>
    <property type="evidence" value="ECO:0007669"/>
    <property type="project" value="UniProtKB-UniRule"/>
</dbReference>
<evidence type="ECO:0000256" key="9">
    <source>
        <dbReference type="ARBA" id="ARBA00022989"/>
    </source>
</evidence>
<keyword evidence="10 12" id="KW-0406">Ion transport</keyword>
<evidence type="ECO:0000256" key="3">
    <source>
        <dbReference type="ARBA" id="ARBA00022448"/>
    </source>
</evidence>
<dbReference type="Pfam" id="PF02705">
    <property type="entry name" value="K_trans"/>
    <property type="match status" value="1"/>
</dbReference>
<organism evidence="15 16">
    <name type="scientific">Candidatus Falkowbacteria bacterium CG10_big_fil_rev_8_21_14_0_10_39_9</name>
    <dbReference type="NCBI Taxonomy" id="1974566"/>
    <lineage>
        <taxon>Bacteria</taxon>
        <taxon>Candidatus Falkowiibacteriota</taxon>
    </lineage>
</organism>
<accession>A0A2M6WNE1</accession>
<dbReference type="InterPro" id="IPR053952">
    <property type="entry name" value="K_trans_C"/>
</dbReference>
<evidence type="ECO:0000256" key="8">
    <source>
        <dbReference type="ARBA" id="ARBA00022958"/>
    </source>
</evidence>
<evidence type="ECO:0000313" key="15">
    <source>
        <dbReference type="EMBL" id="PIT94315.1"/>
    </source>
</evidence>
<evidence type="ECO:0000256" key="7">
    <source>
        <dbReference type="ARBA" id="ARBA00022847"/>
    </source>
</evidence>
<evidence type="ECO:0000256" key="12">
    <source>
        <dbReference type="HAMAP-Rule" id="MF_01522"/>
    </source>
</evidence>
<dbReference type="GO" id="GO:0015079">
    <property type="term" value="F:potassium ion transmembrane transporter activity"/>
    <property type="evidence" value="ECO:0007669"/>
    <property type="project" value="UniProtKB-UniRule"/>
</dbReference>
<evidence type="ECO:0000313" key="16">
    <source>
        <dbReference type="Proteomes" id="UP000228900"/>
    </source>
</evidence>
<dbReference type="HAMAP" id="MF_01522">
    <property type="entry name" value="Kup"/>
    <property type="match status" value="1"/>
</dbReference>
<reference evidence="16" key="1">
    <citation type="submission" date="2017-09" db="EMBL/GenBank/DDBJ databases">
        <title>Depth-based differentiation of microbial function through sediment-hosted aquifers and enrichment of novel symbionts in the deep terrestrial subsurface.</title>
        <authorList>
            <person name="Probst A.J."/>
            <person name="Ladd B."/>
            <person name="Jarett J.K."/>
            <person name="Geller-Mcgrath D.E."/>
            <person name="Sieber C.M.K."/>
            <person name="Emerson J.B."/>
            <person name="Anantharaman K."/>
            <person name="Thomas B.C."/>
            <person name="Malmstrom R."/>
            <person name="Stieglmeier M."/>
            <person name="Klingl A."/>
            <person name="Woyke T."/>
            <person name="Ryan C.M."/>
            <person name="Banfield J.F."/>
        </authorList>
    </citation>
    <scope>NUCLEOTIDE SEQUENCE [LARGE SCALE GENOMIC DNA]</scope>
</reference>
<comment type="catalytic activity">
    <reaction evidence="12">
        <text>K(+)(in) + H(+)(in) = K(+)(out) + H(+)(out)</text>
        <dbReference type="Rhea" id="RHEA:28490"/>
        <dbReference type="ChEBI" id="CHEBI:15378"/>
        <dbReference type="ChEBI" id="CHEBI:29103"/>
    </reaction>
</comment>
<dbReference type="PANTHER" id="PTHR30540">
    <property type="entry name" value="OSMOTIC STRESS POTASSIUM TRANSPORTER"/>
    <property type="match status" value="1"/>
</dbReference>
<keyword evidence="8 12" id="KW-0630">Potassium</keyword>
<evidence type="ECO:0000256" key="1">
    <source>
        <dbReference type="ARBA" id="ARBA00004141"/>
    </source>
</evidence>
<comment type="function">
    <text evidence="12">Transport of potassium into the cell. Likely operates as a K(+):H(+) symporter.</text>
</comment>
<feature type="transmembrane region" description="Helical" evidence="12">
    <location>
        <begin position="54"/>
        <end position="74"/>
    </location>
</feature>
<comment type="subcellular location">
    <subcellularLocation>
        <location evidence="12">Cell membrane</location>
        <topology evidence="12">Multi-pass membrane protein</topology>
    </subcellularLocation>
    <subcellularLocation>
        <location evidence="1">Membrane</location>
        <topology evidence="1">Multi-pass membrane protein</topology>
    </subcellularLocation>
</comment>
<keyword evidence="7 12" id="KW-0769">Symport</keyword>
<dbReference type="Proteomes" id="UP000228900">
    <property type="component" value="Unassembled WGS sequence"/>
</dbReference>
<evidence type="ECO:0000256" key="11">
    <source>
        <dbReference type="ARBA" id="ARBA00023136"/>
    </source>
</evidence>
<evidence type="ECO:0000259" key="13">
    <source>
        <dbReference type="Pfam" id="PF02705"/>
    </source>
</evidence>
<feature type="transmembrane region" description="Helical" evidence="12">
    <location>
        <begin position="398"/>
        <end position="418"/>
    </location>
</feature>
<feature type="transmembrane region" description="Helical" evidence="12">
    <location>
        <begin position="102"/>
        <end position="124"/>
    </location>
</feature>
<feature type="transmembrane region" description="Helical" evidence="12">
    <location>
        <begin position="174"/>
        <end position="196"/>
    </location>
</feature>
<feature type="transmembrane region" description="Helical" evidence="12">
    <location>
        <begin position="144"/>
        <end position="162"/>
    </location>
</feature>
<feature type="transmembrane region" description="Helical" evidence="12">
    <location>
        <begin position="425"/>
        <end position="446"/>
    </location>
</feature>
<proteinExistence type="inferred from homology"/>
<keyword evidence="3 12" id="KW-0813">Transport</keyword>
<keyword evidence="9 12" id="KW-1133">Transmembrane helix</keyword>
<feature type="transmembrane region" description="Helical" evidence="12">
    <location>
        <begin position="347"/>
        <end position="363"/>
    </location>
</feature>
<keyword evidence="5 12" id="KW-0633">Potassium transport</keyword>
<comment type="caution">
    <text evidence="15">The sequence shown here is derived from an EMBL/GenBank/DDBJ whole genome shotgun (WGS) entry which is preliminary data.</text>
</comment>
<evidence type="ECO:0000256" key="5">
    <source>
        <dbReference type="ARBA" id="ARBA00022538"/>
    </source>
</evidence>
<evidence type="ECO:0000256" key="6">
    <source>
        <dbReference type="ARBA" id="ARBA00022692"/>
    </source>
</evidence>
<dbReference type="Pfam" id="PF22776">
    <property type="entry name" value="K_trans_C"/>
    <property type="match status" value="1"/>
</dbReference>
<feature type="transmembrane region" description="Helical" evidence="12">
    <location>
        <begin position="216"/>
        <end position="237"/>
    </location>
</feature>
<keyword evidence="4 12" id="KW-1003">Cell membrane</keyword>
<feature type="transmembrane region" description="Helical" evidence="12">
    <location>
        <begin position="12"/>
        <end position="34"/>
    </location>
</feature>
<evidence type="ECO:0000256" key="2">
    <source>
        <dbReference type="ARBA" id="ARBA00007019"/>
    </source>
</evidence>
<comment type="similarity">
    <text evidence="2 12">Belongs to the HAK/KUP transporter (TC 2.A.72) family.</text>
</comment>
<keyword evidence="11 12" id="KW-0472">Membrane</keyword>
<feature type="domain" description="K+ potassium transporter integral membrane" evidence="13">
    <location>
        <begin position="17"/>
        <end position="456"/>
    </location>
</feature>
<evidence type="ECO:0000256" key="10">
    <source>
        <dbReference type="ARBA" id="ARBA00023065"/>
    </source>
</evidence>
<dbReference type="EMBL" id="PFAQ01000057">
    <property type="protein sequence ID" value="PIT94315.1"/>
    <property type="molecule type" value="Genomic_DNA"/>
</dbReference>
<keyword evidence="6 12" id="KW-0812">Transmembrane</keyword>
<feature type="transmembrane region" description="Helical" evidence="12">
    <location>
        <begin position="249"/>
        <end position="270"/>
    </location>
</feature>
<name>A0A2M6WNE1_9BACT</name>
<dbReference type="AlphaFoldDB" id="A0A2M6WNE1"/>
<dbReference type="PANTHER" id="PTHR30540:SF79">
    <property type="entry name" value="LOW AFFINITY POTASSIUM TRANSPORT SYSTEM PROTEIN KUP"/>
    <property type="match status" value="1"/>
</dbReference>
<sequence>MEMDKKVSKKPLKLLLIIGALGVVFGDIGTSPLYALKETFFGPHPLERSLDNVLGVLSLIFWTLMIVVTIKYIYLIMRADNKGEGGIFALLALLRQGGVKKVLGLSVTVVVFLGATLLYGDGMITPSISVLSAVEGFKVLSPNFSQYVVSVTIGLLLALFAIQKKGTGKVGAWFGPIMVLWFVVLILLGLPKIIAYPQVLQALNPLAAFNFISQHHWFTFFVLSSIALCITGCEALYADMGHFNRRTITWAWTGLVYPALVINYFGQGAVLLSGNNIPDNNIFYALAPHWSFLGVVILATVATIVASQALISGVYSLTSQAVALGLFPKVKIIHTNSNVEGQVYVPFMNKVLAIGCIALVLLFRSSGGLAAAYGIAVTGTMVITTIVFYLVARYLWQWSWWAIIPVFTFLIIFDLSFFASTILKFWQGGFISIAIAAVLFLIMSTWDWGRKLSHAAHLALPGFSVAELLKLQAKSNKNWLNRSIVVMSSRPIIKSHDRIPVALNSFFSKWGLLIPKHIIFLNVASSNIPSVKKTERYSIINFQSDPNSGSIISIQASYGYMQKPDIRRLLVWLKEDGKIKIPAEAEKWLILVGRDRFIVRPRNIFKRFRFSLLNFMISTTKPTTNYYGLGYDHKVDIQTINI</sequence>
<feature type="domain" description="K+ potassium transporter C-terminal" evidence="14">
    <location>
        <begin position="495"/>
        <end position="639"/>
    </location>
</feature>